<dbReference type="EMBL" id="VVXK01000010">
    <property type="protein sequence ID" value="KAA2370047.1"/>
    <property type="molecule type" value="Genomic_DNA"/>
</dbReference>
<feature type="chain" id="PRO_5023032042" evidence="1">
    <location>
        <begin position="28"/>
        <end position="851"/>
    </location>
</feature>
<dbReference type="InterPro" id="IPR013783">
    <property type="entry name" value="Ig-like_fold"/>
</dbReference>
<evidence type="ECO:0000256" key="1">
    <source>
        <dbReference type="SAM" id="SignalP"/>
    </source>
</evidence>
<evidence type="ECO:0000313" key="2">
    <source>
        <dbReference type="EMBL" id="KAA2370047.1"/>
    </source>
</evidence>
<proteinExistence type="predicted"/>
<keyword evidence="1" id="KW-0732">Signal</keyword>
<dbReference type="PROSITE" id="PS51257">
    <property type="entry name" value="PROKAR_LIPOPROTEIN"/>
    <property type="match status" value="1"/>
</dbReference>
<accession>A0A5B3G961</accession>
<name>A0A5B3G961_9BACT</name>
<dbReference type="Proteomes" id="UP000323567">
    <property type="component" value="Unassembled WGS sequence"/>
</dbReference>
<reference evidence="2 3" key="1">
    <citation type="journal article" date="2019" name="Nat. Med.">
        <title>A library of human gut bacterial isolates paired with longitudinal multiomics data enables mechanistic microbiome research.</title>
        <authorList>
            <person name="Poyet M."/>
            <person name="Groussin M."/>
            <person name="Gibbons S.M."/>
            <person name="Avila-Pacheco J."/>
            <person name="Jiang X."/>
            <person name="Kearney S.M."/>
            <person name="Perrotta A.R."/>
            <person name="Berdy B."/>
            <person name="Zhao S."/>
            <person name="Lieberman T.D."/>
            <person name="Swanson P.K."/>
            <person name="Smith M."/>
            <person name="Roesemann S."/>
            <person name="Alexander J.E."/>
            <person name="Rich S.A."/>
            <person name="Livny J."/>
            <person name="Vlamakis H."/>
            <person name="Clish C."/>
            <person name="Bullock K."/>
            <person name="Deik A."/>
            <person name="Scott J."/>
            <person name="Pierce K.A."/>
            <person name="Xavier R.J."/>
            <person name="Alm E.J."/>
        </authorList>
    </citation>
    <scope>NUCLEOTIDE SEQUENCE [LARGE SCALE GENOMIC DNA]</scope>
    <source>
        <strain evidence="2 3">BIOML-A2</strain>
    </source>
</reference>
<dbReference type="CDD" id="cd14948">
    <property type="entry name" value="BACON"/>
    <property type="match status" value="1"/>
</dbReference>
<protein>
    <submittedName>
        <fullName evidence="2">BACON domain-containing protein</fullName>
    </submittedName>
</protein>
<dbReference type="RefSeq" id="WP_149887341.1">
    <property type="nucleotide sequence ID" value="NZ_VVXK01000010.1"/>
</dbReference>
<comment type="caution">
    <text evidence="2">The sequence shown here is derived from an EMBL/GenBank/DDBJ whole genome shotgun (WGS) entry which is preliminary data.</text>
</comment>
<organism evidence="2 3">
    <name type="scientific">Alistipes shahii</name>
    <dbReference type="NCBI Taxonomy" id="328814"/>
    <lineage>
        <taxon>Bacteria</taxon>
        <taxon>Pseudomonadati</taxon>
        <taxon>Bacteroidota</taxon>
        <taxon>Bacteroidia</taxon>
        <taxon>Bacteroidales</taxon>
        <taxon>Rikenellaceae</taxon>
        <taxon>Alistipes</taxon>
    </lineage>
</organism>
<sequence>MKTIFNKQKRSVAGVLIALTALTTALTGCQEDFELDLPLAVSARELSLTKDAGSTHVLVYSNGDWTARFTRPVKWASLNKLQGYGNNEIVFTYSANYGISRKIGVVFEKGSLTDTVMFSQAGAITDASLSFSKPAVTLLKSRSQIFTPISTNLRYCIDDLEASVTYYDNDGLPNDPVTVLTRAEEGEEGGEGEGGDEPQAQPVEPWISNVSATYKGITFEVTDNDSGFARIADLTLFIEDAKGEITQSVLTVTQGIALPALKLDSNAETYEGYAQECAVPATTNNLVPYSDQIGYDVAYDVPVAEGAEWILKPAITDDGLTFSLAKNEGSEPRTATIRLNFTDEHGNSVSASCKITQKPYPTAADFAAVRALAPGEITLQQYIEGYIVSDPDSKNVVSSPQTKQFFFDRGENDRTAYIESLDGKWGFCLKFASSEDNTPARFSKVRLSLNGATLEKKNSPECYTITGLTAANILETSTPDEFKIPVKTKTIGELTDDDIFTLVSVTNLEIMCKDGAYTNCTDGYSFKDNINPIGTATAPRWDVAPLMCYDNTGRTIYMLTNTAAPWRRFSSGRDLDFNSVVPQGSGTFRGIVVADDVAPIRFGDLGRYQLRAMTAEEIALTDEPFSKTVVEWNWNDRKTDLIPEIGEGEINKYGATQGAAADFNNVVCSGNGGSTKEQKGLVANGGITFTQQWWDFDADKGKYFDISFSTQGISGSNMVFGIVWGHGSMSNTTLSGPAHWNLLYSVDGGATFQAVPDSPIIKKRSITWWSTTSQDSTPGFTEHLRKLPADCFGREKVVLRLQVADKVTDIDPKATSSNYLTALGIEKGTLTPSVAAGNSQARIGTITVRYN</sequence>
<evidence type="ECO:0000313" key="3">
    <source>
        <dbReference type="Proteomes" id="UP000323567"/>
    </source>
</evidence>
<dbReference type="InterPro" id="IPR024361">
    <property type="entry name" value="BACON"/>
</dbReference>
<feature type="signal peptide" evidence="1">
    <location>
        <begin position="1"/>
        <end position="27"/>
    </location>
</feature>
<gene>
    <name evidence="2" type="ORF">F2Y13_08225</name>
</gene>
<dbReference type="AlphaFoldDB" id="A0A5B3G961"/>
<dbReference type="Gene3D" id="2.60.40.10">
    <property type="entry name" value="Immunoglobulins"/>
    <property type="match status" value="1"/>
</dbReference>